<dbReference type="InterPro" id="IPR003085">
    <property type="entry name" value="AcuC"/>
</dbReference>
<accession>A0A2K8L9N1</accession>
<dbReference type="CDD" id="cd09994">
    <property type="entry name" value="HDAC_AcuC_like"/>
    <property type="match status" value="1"/>
</dbReference>
<dbReference type="Proteomes" id="UP000231637">
    <property type="component" value="Chromosome"/>
</dbReference>
<dbReference type="AlphaFoldDB" id="A0A2K8L9N1"/>
<evidence type="ECO:0000259" key="5">
    <source>
        <dbReference type="Pfam" id="PF00850"/>
    </source>
</evidence>
<dbReference type="GO" id="GO:0045150">
    <property type="term" value="P:acetoin catabolic process"/>
    <property type="evidence" value="ECO:0007669"/>
    <property type="project" value="UniProtKB-UniPathway"/>
</dbReference>
<reference evidence="6 7" key="1">
    <citation type="submission" date="2016-12" db="EMBL/GenBank/DDBJ databases">
        <title>Isolation and genomic insights into novel planktonic Zetaproteobacteria from stratified waters of the Chesapeake Bay.</title>
        <authorList>
            <person name="McAllister S.M."/>
            <person name="Kato S."/>
            <person name="Chan C.S."/>
            <person name="Chiu B.K."/>
            <person name="Field E.K."/>
        </authorList>
    </citation>
    <scope>NUCLEOTIDE SEQUENCE [LARGE SCALE GENOMIC DNA]</scope>
    <source>
        <strain evidence="6 7">CP-8</strain>
    </source>
</reference>
<dbReference type="InterPro" id="IPR023696">
    <property type="entry name" value="Ureohydrolase_dom_sf"/>
</dbReference>
<evidence type="ECO:0000313" key="7">
    <source>
        <dbReference type="Proteomes" id="UP000231637"/>
    </source>
</evidence>
<gene>
    <name evidence="6" type="ORF">Ga0123462_0107</name>
</gene>
<proteinExistence type="inferred from homology"/>
<dbReference type="Gene3D" id="3.40.800.20">
    <property type="entry name" value="Histone deacetylase domain"/>
    <property type="match status" value="1"/>
</dbReference>
<dbReference type="InterPro" id="IPR000286">
    <property type="entry name" value="HDACs"/>
</dbReference>
<evidence type="ECO:0000313" key="6">
    <source>
        <dbReference type="EMBL" id="ATX80986.1"/>
    </source>
</evidence>
<dbReference type="EMBL" id="CP018800">
    <property type="protein sequence ID" value="ATX80986.1"/>
    <property type="molecule type" value="Genomic_DNA"/>
</dbReference>
<dbReference type="KEGG" id="mfn:Ga0123462_0107"/>
<dbReference type="UniPathway" id="UPA00040"/>
<evidence type="ECO:0000256" key="1">
    <source>
        <dbReference type="ARBA" id="ARBA00005101"/>
    </source>
</evidence>
<comment type="pathway">
    <text evidence="1">Ketone degradation; acetoin degradation.</text>
</comment>
<sequence>MNAPPIKPRVQLYIGPELARYGFGEGHPFGPDRMDAFFREAVRLGLDRRVDIAVPVIASRSGIERFHTNDYVERVIKQSASGVGYLDYGDTPAFKGVYEAAATVVGSVLAAADGMIKGTHRRCFVPIAGLHHARRDRAAGFCVFNDAGVLIETLRAVHGIRRIAYVDIDAHHGDGLFYAFEEDAGLCIVDLHEDGACLYPGTGFAYETGSGEAVGSKLNLPLSPGANDTDFARIWPQAERFVRDFQPEFIILQCGADSIAGDPITDLRLSPQSHAQAAASLCRIADEFAQGRLIALGGGGYNRKNLADGWCAVLSAMIES</sequence>
<dbReference type="Pfam" id="PF00850">
    <property type="entry name" value="Hist_deacetyl"/>
    <property type="match status" value="1"/>
</dbReference>
<dbReference type="InterPro" id="IPR037138">
    <property type="entry name" value="His_deacetylse_dom_sf"/>
</dbReference>
<dbReference type="PANTHER" id="PTHR10625:SF10">
    <property type="entry name" value="HISTONE DEACETYLASE HDAC1"/>
    <property type="match status" value="1"/>
</dbReference>
<protein>
    <recommendedName>
        <fullName evidence="3">Acetoin utilization protein AcuC</fullName>
    </recommendedName>
</protein>
<dbReference type="PRINTS" id="PR01270">
    <property type="entry name" value="HDASUPER"/>
</dbReference>
<evidence type="ECO:0000256" key="2">
    <source>
        <dbReference type="ARBA" id="ARBA00005947"/>
    </source>
</evidence>
<dbReference type="GO" id="GO:0040029">
    <property type="term" value="P:epigenetic regulation of gene expression"/>
    <property type="evidence" value="ECO:0007669"/>
    <property type="project" value="TreeGrafter"/>
</dbReference>
<dbReference type="GO" id="GO:0004407">
    <property type="term" value="F:histone deacetylase activity"/>
    <property type="evidence" value="ECO:0007669"/>
    <property type="project" value="TreeGrafter"/>
</dbReference>
<keyword evidence="4" id="KW-0006">Acetoin catabolism</keyword>
<feature type="domain" description="Histone deacetylase" evidence="5">
    <location>
        <begin position="27"/>
        <end position="316"/>
    </location>
</feature>
<evidence type="ECO:0000256" key="4">
    <source>
        <dbReference type="ARBA" id="ARBA00022627"/>
    </source>
</evidence>
<dbReference type="InterPro" id="IPR023801">
    <property type="entry name" value="His_deacetylse_dom"/>
</dbReference>
<keyword evidence="7" id="KW-1185">Reference proteome</keyword>
<dbReference type="RefSeq" id="WP_100264516.1">
    <property type="nucleotide sequence ID" value="NZ_CP018800.1"/>
</dbReference>
<dbReference type="PANTHER" id="PTHR10625">
    <property type="entry name" value="HISTONE DEACETYLASE HDAC1-RELATED"/>
    <property type="match status" value="1"/>
</dbReference>
<evidence type="ECO:0000256" key="3">
    <source>
        <dbReference type="ARBA" id="ARBA00020218"/>
    </source>
</evidence>
<dbReference type="OrthoDB" id="9808367at2"/>
<organism evidence="6 7">
    <name type="scientific">Mariprofundus ferrinatatus</name>
    <dbReference type="NCBI Taxonomy" id="1921087"/>
    <lineage>
        <taxon>Bacteria</taxon>
        <taxon>Pseudomonadati</taxon>
        <taxon>Pseudomonadota</taxon>
        <taxon>Candidatius Mariprofundia</taxon>
        <taxon>Mariprofundales</taxon>
        <taxon>Mariprofundaceae</taxon>
        <taxon>Mariprofundus</taxon>
    </lineage>
</organism>
<name>A0A2K8L9N1_9PROT</name>
<dbReference type="SUPFAM" id="SSF52768">
    <property type="entry name" value="Arginase/deacetylase"/>
    <property type="match status" value="1"/>
</dbReference>
<comment type="similarity">
    <text evidence="2">Belongs to the histone deacetylase family.</text>
</comment>